<protein>
    <submittedName>
        <fullName evidence="7">Uncharacterized protein</fullName>
    </submittedName>
</protein>
<dbReference type="AlphaFoldDB" id="A0A0D1ZVV6"/>
<dbReference type="GeneID" id="27317602"/>
<accession>A0A0D1ZVV6</accession>
<organism evidence="7 8">
    <name type="scientific">Verruconis gallopava</name>
    <dbReference type="NCBI Taxonomy" id="253628"/>
    <lineage>
        <taxon>Eukaryota</taxon>
        <taxon>Fungi</taxon>
        <taxon>Dikarya</taxon>
        <taxon>Ascomycota</taxon>
        <taxon>Pezizomycotina</taxon>
        <taxon>Dothideomycetes</taxon>
        <taxon>Pleosporomycetidae</taxon>
        <taxon>Venturiales</taxon>
        <taxon>Sympoventuriaceae</taxon>
        <taxon>Verruconis</taxon>
    </lineage>
</organism>
<feature type="transmembrane region" description="Helical" evidence="6">
    <location>
        <begin position="88"/>
        <end position="107"/>
    </location>
</feature>
<evidence type="ECO:0000256" key="4">
    <source>
        <dbReference type="ARBA" id="ARBA00023136"/>
    </source>
</evidence>
<dbReference type="InParanoid" id="A0A0D1ZVV6"/>
<evidence type="ECO:0000313" key="8">
    <source>
        <dbReference type="Proteomes" id="UP000053259"/>
    </source>
</evidence>
<keyword evidence="4 6" id="KW-0472">Membrane</keyword>
<dbReference type="PANTHER" id="PTHR23423">
    <property type="entry name" value="ORGANIC SOLUTE TRANSPORTER-RELATED"/>
    <property type="match status" value="1"/>
</dbReference>
<proteinExistence type="predicted"/>
<dbReference type="VEuPathDB" id="FungiDB:PV09_09629"/>
<evidence type="ECO:0000256" key="3">
    <source>
        <dbReference type="ARBA" id="ARBA00022989"/>
    </source>
</evidence>
<feature type="transmembrane region" description="Helical" evidence="6">
    <location>
        <begin position="212"/>
        <end position="232"/>
    </location>
</feature>
<dbReference type="InterPro" id="IPR005178">
    <property type="entry name" value="Ostalpha/TMEM184C"/>
</dbReference>
<evidence type="ECO:0000256" key="1">
    <source>
        <dbReference type="ARBA" id="ARBA00004141"/>
    </source>
</evidence>
<dbReference type="EMBL" id="KN847629">
    <property type="protein sequence ID" value="KIV98582.1"/>
    <property type="molecule type" value="Genomic_DNA"/>
</dbReference>
<dbReference type="OrthoDB" id="5348404at2759"/>
<feature type="compositionally biased region" description="Polar residues" evidence="5">
    <location>
        <begin position="390"/>
        <end position="399"/>
    </location>
</feature>
<feature type="transmembrane region" description="Helical" evidence="6">
    <location>
        <begin position="292"/>
        <end position="314"/>
    </location>
</feature>
<feature type="transmembrane region" description="Helical" evidence="6">
    <location>
        <begin position="329"/>
        <end position="351"/>
    </location>
</feature>
<evidence type="ECO:0000256" key="5">
    <source>
        <dbReference type="SAM" id="MobiDB-lite"/>
    </source>
</evidence>
<dbReference type="HOGENOM" id="CLU_678268_0_0_1"/>
<dbReference type="Proteomes" id="UP000053259">
    <property type="component" value="Unassembled WGS sequence"/>
</dbReference>
<dbReference type="GO" id="GO:0016020">
    <property type="term" value="C:membrane"/>
    <property type="evidence" value="ECO:0007669"/>
    <property type="project" value="UniProtKB-SubCell"/>
</dbReference>
<evidence type="ECO:0000256" key="2">
    <source>
        <dbReference type="ARBA" id="ARBA00022692"/>
    </source>
</evidence>
<feature type="transmembrane region" description="Helical" evidence="6">
    <location>
        <begin position="252"/>
        <end position="271"/>
    </location>
</feature>
<dbReference type="RefSeq" id="XP_016208452.1">
    <property type="nucleotide sequence ID" value="XM_016363725.1"/>
</dbReference>
<dbReference type="Pfam" id="PF03619">
    <property type="entry name" value="Solute_trans_a"/>
    <property type="match status" value="1"/>
</dbReference>
<dbReference type="STRING" id="253628.A0A0D1ZVV6"/>
<reference evidence="7 8" key="1">
    <citation type="submission" date="2015-01" db="EMBL/GenBank/DDBJ databases">
        <title>The Genome Sequence of Ochroconis gallopava CBS43764.</title>
        <authorList>
            <consortium name="The Broad Institute Genomics Platform"/>
            <person name="Cuomo C."/>
            <person name="de Hoog S."/>
            <person name="Gorbushina A."/>
            <person name="Stielow B."/>
            <person name="Teixiera M."/>
            <person name="Abouelleil A."/>
            <person name="Chapman S.B."/>
            <person name="Priest M."/>
            <person name="Young S.K."/>
            <person name="Wortman J."/>
            <person name="Nusbaum C."/>
            <person name="Birren B."/>
        </authorList>
    </citation>
    <scope>NUCLEOTIDE SEQUENCE [LARGE SCALE GENOMIC DNA]</scope>
    <source>
        <strain evidence="7 8">CBS 43764</strain>
    </source>
</reference>
<evidence type="ECO:0000313" key="7">
    <source>
        <dbReference type="EMBL" id="KIV98582.1"/>
    </source>
</evidence>
<keyword evidence="2 6" id="KW-0812">Transmembrane</keyword>
<name>A0A0D1ZVV6_9PEZI</name>
<keyword evidence="3 6" id="KW-1133">Transmembrane helix</keyword>
<dbReference type="SMART" id="SM01417">
    <property type="entry name" value="Solute_trans_a"/>
    <property type="match status" value="1"/>
</dbReference>
<keyword evidence="8" id="KW-1185">Reference proteome</keyword>
<feature type="region of interest" description="Disordered" evidence="5">
    <location>
        <begin position="370"/>
        <end position="406"/>
    </location>
</feature>
<sequence length="406" mass="44411">MGLFNDGSKTTSTALAASATSAAVTATATCPSDAFFDTATEPVVGDHSFDDLAKIIAGACTIFTTVVCFGLCFLHLVNYRVRSEQRQIARIVLTPAIISIFEFFGIWKPDASGFLKPIGEYYDALALVSLYLLFQTLATPSESRGSPNVLFNNLPDLYAAHAFNNAKGNQLSSYYRTWWAVFQIVPVRAVMVIATMAVYGTICDQLKDSNRLYTIISAITTISTVICFLAVIRLMKYINPSLKGHSPVMKTVSLKGLVAFSVALQLVMSILKSANAIHPSSKMSKIDWFITFPSLLTCGVSVIFAVLIVSPYWISPYTAKSLPGAQKTGFFRAAVDLVNFTDILFVGLARLPSAVANWKRKGALDEQATYRKAPGSESGPVLPPPVYSSYGRQENNYEMNEQPRRY</sequence>
<gene>
    <name evidence="7" type="ORF">PV09_09629</name>
</gene>
<comment type="subcellular location">
    <subcellularLocation>
        <location evidence="1">Membrane</location>
        <topology evidence="1">Multi-pass membrane protein</topology>
    </subcellularLocation>
</comment>
<feature type="transmembrane region" description="Helical" evidence="6">
    <location>
        <begin position="178"/>
        <end position="200"/>
    </location>
</feature>
<evidence type="ECO:0000256" key="6">
    <source>
        <dbReference type="SAM" id="Phobius"/>
    </source>
</evidence>
<feature type="transmembrane region" description="Helical" evidence="6">
    <location>
        <begin position="52"/>
        <end position="76"/>
    </location>
</feature>